<accession>A0ABT9U504</accession>
<dbReference type="EMBL" id="JAUSSU010000008">
    <property type="protein sequence ID" value="MDQ0114726.1"/>
    <property type="molecule type" value="Genomic_DNA"/>
</dbReference>
<name>A0ABT9U504_PAEHA</name>
<evidence type="ECO:0000313" key="1">
    <source>
        <dbReference type="EMBL" id="MDQ0114726.1"/>
    </source>
</evidence>
<dbReference type="InterPro" id="IPR042099">
    <property type="entry name" value="ANL_N_sf"/>
</dbReference>
<protein>
    <submittedName>
        <fullName evidence="1">Phenylacetate-coenzyme A ligase PaaK-like adenylate-forming protein</fullName>
    </submittedName>
</protein>
<evidence type="ECO:0000313" key="2">
    <source>
        <dbReference type="Proteomes" id="UP001229346"/>
    </source>
</evidence>
<sequence length="406" mass="45030">MTLAMPIQRQVKLIGKLHPWYAEWLAQLGLHSHVQNIAELPFVTAEVLERGYYALPSRTEPGLSVYRTSGTSSGKRKAIYYSEPDDERYIDAKMASFREWLGSDLKSVRRALADMGTGHAASTAVTIFEKMGFEADALSFSSPIEEHIARLDSFKPDLLYTMPSILDGIAAAAATPSAFGIKKIIVVGEIATLEWQANMAERFGIRRGDILDTYGSIEIGAIAAYSHALGKYVLSDGLFAEAVPAEQIDPGFAPLQDNEGVLVLTSFVRSMFPAIRFVTYDVVRDFETIMVDGVPKQTFRCISKRIGAELKHGEKISLYDIEEVVNRFVHDAELRVRISGNKLAVHIKSKSLDEALMEIIRQAIEVKIPEIGEMIQNRILSGIVVTKAADDEQLERGAVKAKKIYF</sequence>
<keyword evidence="2" id="KW-1185">Reference proteome</keyword>
<dbReference type="SUPFAM" id="SSF56801">
    <property type="entry name" value="Acetyl-CoA synthetase-like"/>
    <property type="match status" value="1"/>
</dbReference>
<proteinExistence type="predicted"/>
<comment type="caution">
    <text evidence="1">The sequence shown here is derived from an EMBL/GenBank/DDBJ whole genome shotgun (WGS) entry which is preliminary data.</text>
</comment>
<dbReference type="PANTHER" id="PTHR36932:SF1">
    <property type="entry name" value="CAPSULAR POLYSACCHARIDE BIOSYNTHESIS PROTEIN"/>
    <property type="match status" value="1"/>
</dbReference>
<dbReference type="InterPro" id="IPR053158">
    <property type="entry name" value="CapK_Type1_Caps_Biosynth"/>
</dbReference>
<dbReference type="RefSeq" id="WP_307206106.1">
    <property type="nucleotide sequence ID" value="NZ_JAUSSU010000008.1"/>
</dbReference>
<organism evidence="1 2">
    <name type="scientific">Paenibacillus harenae</name>
    <dbReference type="NCBI Taxonomy" id="306543"/>
    <lineage>
        <taxon>Bacteria</taxon>
        <taxon>Bacillati</taxon>
        <taxon>Bacillota</taxon>
        <taxon>Bacilli</taxon>
        <taxon>Bacillales</taxon>
        <taxon>Paenibacillaceae</taxon>
        <taxon>Paenibacillus</taxon>
    </lineage>
</organism>
<dbReference type="Proteomes" id="UP001229346">
    <property type="component" value="Unassembled WGS sequence"/>
</dbReference>
<dbReference type="Gene3D" id="3.40.50.12780">
    <property type="entry name" value="N-terminal domain of ligase-like"/>
    <property type="match status" value="1"/>
</dbReference>
<dbReference type="PANTHER" id="PTHR36932">
    <property type="entry name" value="CAPSULAR POLYSACCHARIDE BIOSYNTHESIS PROTEIN"/>
    <property type="match status" value="1"/>
</dbReference>
<reference evidence="1 2" key="1">
    <citation type="submission" date="2023-07" db="EMBL/GenBank/DDBJ databases">
        <title>Sorghum-associated microbial communities from plants grown in Nebraska, USA.</title>
        <authorList>
            <person name="Schachtman D."/>
        </authorList>
    </citation>
    <scope>NUCLEOTIDE SEQUENCE [LARGE SCALE GENOMIC DNA]</scope>
    <source>
        <strain evidence="1 2">CC482</strain>
    </source>
</reference>
<gene>
    <name evidence="1" type="ORF">J2T15_004182</name>
</gene>